<dbReference type="SUPFAM" id="SSF55298">
    <property type="entry name" value="YjgF-like"/>
    <property type="match status" value="1"/>
</dbReference>
<dbReference type="Proteomes" id="UP001620626">
    <property type="component" value="Unassembled WGS sequence"/>
</dbReference>
<dbReference type="InterPro" id="IPR035959">
    <property type="entry name" value="RutC-like_sf"/>
</dbReference>
<reference evidence="2 3" key="1">
    <citation type="submission" date="2024-10" db="EMBL/GenBank/DDBJ databases">
        <authorList>
            <person name="Kim D."/>
        </authorList>
    </citation>
    <scope>NUCLEOTIDE SEQUENCE [LARGE SCALE GENOMIC DNA]</scope>
    <source>
        <strain evidence="2">BH-2024</strain>
    </source>
</reference>
<proteinExistence type="inferred from homology"/>
<dbReference type="CDD" id="cd00448">
    <property type="entry name" value="YjgF_YER057c_UK114_family"/>
    <property type="match status" value="1"/>
</dbReference>
<dbReference type="FunFam" id="3.30.1330.40:FF:000001">
    <property type="entry name" value="L-PSP family endoribonuclease"/>
    <property type="match status" value="1"/>
</dbReference>
<gene>
    <name evidence="2" type="ORF">niasHT_028396</name>
</gene>
<keyword evidence="3" id="KW-1185">Reference proteome</keyword>
<dbReference type="Gene3D" id="3.30.1330.40">
    <property type="entry name" value="RutC-like"/>
    <property type="match status" value="1"/>
</dbReference>
<dbReference type="AlphaFoldDB" id="A0ABD2JII5"/>
<protein>
    <submittedName>
        <fullName evidence="2">Uncharacterized protein</fullName>
    </submittedName>
</protein>
<accession>A0ABD2JII5</accession>
<sequence>MAAPSIRLITTSKAPAATGYSQAVLVNNQTLYVSGQTGMISGKTDVVPGGARAEAKQAMTNIGEILTYAGSSFKHVINCNIMVTNMNDFQDVNETFKNFFTADTYPARSFFQVVKLPKNALVMIDAVAVVAGHYRTRSYTAWGQYTENVTKKTVLQKRISMNNFEAVERKFDVLSIVQDNYYQTSGQSSTLTIPSLNFSAPTKQIWDRMGTKLELYVYSYETEDNQRIWDVFCREIWPTFATNIRRLYFSDGDHLDNLRRRTLTTFLTDLDQLNSIQSDDLFPDGIADDGPNATARQALSKWLHTPSKNGQPKRLFCDDFDEEGNIEWLNSFKEAFARATNSSVSYKIKFAVCKTSIEPFELENERTKEKLTLEKVARLGIYWL</sequence>
<dbReference type="PANTHER" id="PTHR11803:SF39">
    <property type="entry name" value="2-IMINOBUTANOATE_2-IMINOPROPANOATE DEAMINASE"/>
    <property type="match status" value="1"/>
</dbReference>
<evidence type="ECO:0000313" key="3">
    <source>
        <dbReference type="Proteomes" id="UP001620626"/>
    </source>
</evidence>
<comment type="similarity">
    <text evidence="1">Belongs to the RutC family.</text>
</comment>
<dbReference type="InterPro" id="IPR006175">
    <property type="entry name" value="YjgF/YER057c/UK114"/>
</dbReference>
<evidence type="ECO:0000256" key="1">
    <source>
        <dbReference type="ARBA" id="ARBA00010552"/>
    </source>
</evidence>
<organism evidence="2 3">
    <name type="scientific">Heterodera trifolii</name>
    <dbReference type="NCBI Taxonomy" id="157864"/>
    <lineage>
        <taxon>Eukaryota</taxon>
        <taxon>Metazoa</taxon>
        <taxon>Ecdysozoa</taxon>
        <taxon>Nematoda</taxon>
        <taxon>Chromadorea</taxon>
        <taxon>Rhabditida</taxon>
        <taxon>Tylenchina</taxon>
        <taxon>Tylenchomorpha</taxon>
        <taxon>Tylenchoidea</taxon>
        <taxon>Heteroderidae</taxon>
        <taxon>Heteroderinae</taxon>
        <taxon>Heterodera</taxon>
    </lineage>
</organism>
<dbReference type="EMBL" id="JBICBT010000965">
    <property type="protein sequence ID" value="KAL3090439.1"/>
    <property type="molecule type" value="Genomic_DNA"/>
</dbReference>
<dbReference type="InterPro" id="IPR006056">
    <property type="entry name" value="RidA"/>
</dbReference>
<evidence type="ECO:0000313" key="2">
    <source>
        <dbReference type="EMBL" id="KAL3090439.1"/>
    </source>
</evidence>
<comment type="caution">
    <text evidence="2">The sequence shown here is derived from an EMBL/GenBank/DDBJ whole genome shotgun (WGS) entry which is preliminary data.</text>
</comment>
<name>A0ABD2JII5_9BILA</name>
<dbReference type="PANTHER" id="PTHR11803">
    <property type="entry name" value="2-IMINOBUTANOATE/2-IMINOPROPANOATE DEAMINASE RIDA"/>
    <property type="match status" value="1"/>
</dbReference>
<dbReference type="Pfam" id="PF01042">
    <property type="entry name" value="Ribonuc_L-PSP"/>
    <property type="match status" value="1"/>
</dbReference>
<dbReference type="NCBIfam" id="TIGR00004">
    <property type="entry name" value="Rid family detoxifying hydrolase"/>
    <property type="match status" value="1"/>
</dbReference>